<keyword evidence="11" id="KW-1185">Reference proteome</keyword>
<dbReference type="Gene3D" id="6.20.120.20">
    <property type="match status" value="1"/>
</dbReference>
<dbReference type="STRING" id="1051891.A0A0C3QJT8"/>
<dbReference type="InterPro" id="IPR008930">
    <property type="entry name" value="Terpenoid_cyclase/PrenylTrfase"/>
</dbReference>
<dbReference type="InterPro" id="IPR032696">
    <property type="entry name" value="SQ_cyclase_C"/>
</dbReference>
<feature type="domain" description="Squalene cyclase C-terminal" evidence="8">
    <location>
        <begin position="382"/>
        <end position="713"/>
    </location>
</feature>
<gene>
    <name evidence="10" type="ORF">M407DRAFT_234983</name>
</gene>
<dbReference type="FunFam" id="1.50.10.20:FF:000003">
    <property type="entry name" value="Terpene cyclase/mutase family member"/>
    <property type="match status" value="1"/>
</dbReference>
<proteinExistence type="inferred from homology"/>
<dbReference type="Pfam" id="PF13243">
    <property type="entry name" value="SQHop_cyclase_C"/>
    <property type="match status" value="1"/>
</dbReference>
<keyword evidence="3" id="KW-0677">Repeat</keyword>
<evidence type="ECO:0000256" key="6">
    <source>
        <dbReference type="ARBA" id="ARBA00023235"/>
    </source>
</evidence>
<evidence type="ECO:0000256" key="7">
    <source>
        <dbReference type="RuleBase" id="RU362003"/>
    </source>
</evidence>
<dbReference type="HOGENOM" id="CLU_009074_2_1_1"/>
<dbReference type="OrthoDB" id="21502at2759"/>
<comment type="similarity">
    <text evidence="1 7">Belongs to the terpene cyclase/mutase family.</text>
</comment>
<dbReference type="PANTHER" id="PTHR11764">
    <property type="entry name" value="TERPENE CYCLASE/MUTASE FAMILY MEMBER"/>
    <property type="match status" value="1"/>
</dbReference>
<dbReference type="GO" id="GO:0006696">
    <property type="term" value="P:ergosterol biosynthetic process"/>
    <property type="evidence" value="ECO:0007669"/>
    <property type="project" value="TreeGrafter"/>
</dbReference>
<reference evidence="10 11" key="1">
    <citation type="submission" date="2014-04" db="EMBL/GenBank/DDBJ databases">
        <authorList>
            <consortium name="DOE Joint Genome Institute"/>
            <person name="Kuo A."/>
            <person name="Girlanda M."/>
            <person name="Perotto S."/>
            <person name="Kohler A."/>
            <person name="Nagy L.G."/>
            <person name="Floudas D."/>
            <person name="Copeland A."/>
            <person name="Barry K.W."/>
            <person name="Cichocki N."/>
            <person name="Veneault-Fourrey C."/>
            <person name="LaButti K."/>
            <person name="Lindquist E.A."/>
            <person name="Lipzen A."/>
            <person name="Lundell T."/>
            <person name="Morin E."/>
            <person name="Murat C."/>
            <person name="Sun H."/>
            <person name="Tunlid A."/>
            <person name="Henrissat B."/>
            <person name="Grigoriev I.V."/>
            <person name="Hibbett D.S."/>
            <person name="Martin F."/>
            <person name="Nordberg H.P."/>
            <person name="Cantor M.N."/>
            <person name="Hua S.X."/>
        </authorList>
    </citation>
    <scope>NUCLEOTIDE SEQUENCE [LARGE SCALE GENOMIC DNA]</scope>
    <source>
        <strain evidence="10 11">MUT 4182</strain>
    </source>
</reference>
<organism evidence="10 11">
    <name type="scientific">Tulasnella calospora MUT 4182</name>
    <dbReference type="NCBI Taxonomy" id="1051891"/>
    <lineage>
        <taxon>Eukaryota</taxon>
        <taxon>Fungi</taxon>
        <taxon>Dikarya</taxon>
        <taxon>Basidiomycota</taxon>
        <taxon>Agaricomycotina</taxon>
        <taxon>Agaricomycetes</taxon>
        <taxon>Cantharellales</taxon>
        <taxon>Tulasnellaceae</taxon>
        <taxon>Tulasnella</taxon>
    </lineage>
</organism>
<name>A0A0C3QJT8_9AGAM</name>
<dbReference type="GO" id="GO:0000250">
    <property type="term" value="F:lanosterol synthase activity"/>
    <property type="evidence" value="ECO:0007669"/>
    <property type="project" value="UniProtKB-ARBA"/>
</dbReference>
<dbReference type="SUPFAM" id="SSF48239">
    <property type="entry name" value="Terpenoid cyclases/Protein prenyltransferases"/>
    <property type="match status" value="2"/>
</dbReference>
<evidence type="ECO:0000256" key="4">
    <source>
        <dbReference type="ARBA" id="ARBA00022955"/>
    </source>
</evidence>
<dbReference type="EC" id="5.4.99.-" evidence="7"/>
<evidence type="ECO:0000256" key="1">
    <source>
        <dbReference type="ARBA" id="ARBA00009755"/>
    </source>
</evidence>
<dbReference type="SFLD" id="SFLDG01016">
    <property type="entry name" value="Prenyltransferase_Like_2"/>
    <property type="match status" value="1"/>
</dbReference>
<evidence type="ECO:0000256" key="5">
    <source>
        <dbReference type="ARBA" id="ARBA00023098"/>
    </source>
</evidence>
<dbReference type="Gene3D" id="1.50.10.20">
    <property type="match status" value="2"/>
</dbReference>
<feature type="domain" description="Squalene cyclase N-terminal" evidence="9">
    <location>
        <begin position="82"/>
        <end position="350"/>
    </location>
</feature>
<evidence type="ECO:0000313" key="11">
    <source>
        <dbReference type="Proteomes" id="UP000054248"/>
    </source>
</evidence>
<dbReference type="PANTHER" id="PTHR11764:SF20">
    <property type="entry name" value="LANOSTEROL SYNTHASE"/>
    <property type="match status" value="1"/>
</dbReference>
<keyword evidence="5" id="KW-0443">Lipid metabolism</keyword>
<evidence type="ECO:0000256" key="2">
    <source>
        <dbReference type="ARBA" id="ARBA00022516"/>
    </source>
</evidence>
<evidence type="ECO:0000256" key="3">
    <source>
        <dbReference type="ARBA" id="ARBA00022737"/>
    </source>
</evidence>
<dbReference type="GO" id="GO:0016104">
    <property type="term" value="P:triterpenoid biosynthetic process"/>
    <property type="evidence" value="ECO:0007669"/>
    <property type="project" value="InterPro"/>
</dbReference>
<evidence type="ECO:0000313" key="10">
    <source>
        <dbReference type="EMBL" id="KIO26519.1"/>
    </source>
</evidence>
<protein>
    <recommendedName>
        <fullName evidence="7">Terpene cyclase/mutase family member</fullName>
        <ecNumber evidence="7">5.4.99.-</ecNumber>
    </recommendedName>
</protein>
<sequence length="721" mass="83049">MWTRFNIPTDPSQPFTDFSRWRLRYSDAGDQTWHYLSPEESKKDPQPTVDKYWLGTLKDMKKLPPAKDAISAARNGFEFYKHLQAPTGHWPGEYGGPLFLMGGLVIGSYVTGMDFEEEEKLEMIRYLMNVANDDGGWGIHTEGISTVFGTSMNYVAIRLLGMEVDHPVAVKARACLHALGGATRVPTWGKFWLAVLNVYEWSGQNSIPPELLLFPESFPIHPHRFWIHLRQVFISMSYIYAKRWKAPRDPLIMALRQELYVKPYDEIDWPSHRNDVHPVDIYHPHSKVMDGLFVILYQWEKRPIEAVRNKALEYVWEQVVVEDENTSYQCLGPVNKMTNQIVRYIVEGRDCESWREHRAKRADFLWLAKEGMMMSGTNGVQLWDTSFIAQALVETGLAEDEGNREALLKAQRWLDECQIRENPKHYEKGYRQATKGAWPFSTRTQGYTVSDCTAEGLKGTLLLQEHLSYTPKLIDAQRLYDAVDILLSMQNSSGGFASYEKIRTTQLVELLNPAEVFGRIMTEYDYPECTTSVITGLSHFKKYYPEYRAAEIDDTIRKAIKYLHSDQRAEGGWYGSWGICFTYATMFALESLSLVGESYRTSDHARRACEFLISKQQKDGGWGETYKSCETGIYTQHPQSQVVHTSWAVLALMYAGYPHREPLERGVRLVMSRQLPDGSWAQEAIEGVFNKNVAIAYPNFKFSFTIWMLGRAHRYLETLEA</sequence>
<dbReference type="InterPro" id="IPR018333">
    <property type="entry name" value="Squalene_cyclase"/>
</dbReference>
<accession>A0A0C3QJT8</accession>
<dbReference type="CDD" id="cd02892">
    <property type="entry name" value="SQCY_1"/>
    <property type="match status" value="1"/>
</dbReference>
<dbReference type="NCBIfam" id="TIGR01787">
    <property type="entry name" value="squalene_cyclas"/>
    <property type="match status" value="1"/>
</dbReference>
<dbReference type="AlphaFoldDB" id="A0A0C3QJT8"/>
<keyword evidence="4" id="KW-0752">Steroid biosynthesis</keyword>
<evidence type="ECO:0000259" key="9">
    <source>
        <dbReference type="Pfam" id="PF13249"/>
    </source>
</evidence>
<keyword evidence="2" id="KW-0444">Lipid biosynthesis</keyword>
<dbReference type="EMBL" id="KN823023">
    <property type="protein sequence ID" value="KIO26519.1"/>
    <property type="molecule type" value="Genomic_DNA"/>
</dbReference>
<dbReference type="InterPro" id="IPR032697">
    <property type="entry name" value="SQ_cyclase_N"/>
</dbReference>
<reference evidence="11" key="2">
    <citation type="submission" date="2015-01" db="EMBL/GenBank/DDBJ databases">
        <title>Evolutionary Origins and Diversification of the Mycorrhizal Mutualists.</title>
        <authorList>
            <consortium name="DOE Joint Genome Institute"/>
            <consortium name="Mycorrhizal Genomics Consortium"/>
            <person name="Kohler A."/>
            <person name="Kuo A."/>
            <person name="Nagy L.G."/>
            <person name="Floudas D."/>
            <person name="Copeland A."/>
            <person name="Barry K.W."/>
            <person name="Cichocki N."/>
            <person name="Veneault-Fourrey C."/>
            <person name="LaButti K."/>
            <person name="Lindquist E.A."/>
            <person name="Lipzen A."/>
            <person name="Lundell T."/>
            <person name="Morin E."/>
            <person name="Murat C."/>
            <person name="Riley R."/>
            <person name="Ohm R."/>
            <person name="Sun H."/>
            <person name="Tunlid A."/>
            <person name="Henrissat B."/>
            <person name="Grigoriev I.V."/>
            <person name="Hibbett D.S."/>
            <person name="Martin F."/>
        </authorList>
    </citation>
    <scope>NUCLEOTIDE SEQUENCE [LARGE SCALE GENOMIC DNA]</scope>
    <source>
        <strain evidence="11">MUT 4182</strain>
    </source>
</reference>
<dbReference type="Proteomes" id="UP000054248">
    <property type="component" value="Unassembled WGS sequence"/>
</dbReference>
<dbReference type="Pfam" id="PF13249">
    <property type="entry name" value="SQHop_cyclase_N"/>
    <property type="match status" value="1"/>
</dbReference>
<keyword evidence="6 7" id="KW-0413">Isomerase</keyword>
<evidence type="ECO:0000259" key="8">
    <source>
        <dbReference type="Pfam" id="PF13243"/>
    </source>
</evidence>
<dbReference type="GO" id="GO:0005811">
    <property type="term" value="C:lipid droplet"/>
    <property type="evidence" value="ECO:0007669"/>
    <property type="project" value="InterPro"/>
</dbReference>